<evidence type="ECO:0000313" key="1">
    <source>
        <dbReference type="EMBL" id="KAJ7999958.1"/>
    </source>
</evidence>
<protein>
    <submittedName>
        <fullName evidence="1">Uncharacterized protein</fullName>
    </submittedName>
</protein>
<reference evidence="1" key="1">
    <citation type="submission" date="2021-05" db="EMBL/GenBank/DDBJ databases">
        <authorList>
            <person name="Pan Q."/>
            <person name="Jouanno E."/>
            <person name="Zahm M."/>
            <person name="Klopp C."/>
            <person name="Cabau C."/>
            <person name="Louis A."/>
            <person name="Berthelot C."/>
            <person name="Parey E."/>
            <person name="Roest Crollius H."/>
            <person name="Montfort J."/>
            <person name="Robinson-Rechavi M."/>
            <person name="Bouchez O."/>
            <person name="Lampietro C."/>
            <person name="Lopez Roques C."/>
            <person name="Donnadieu C."/>
            <person name="Postlethwait J."/>
            <person name="Bobe J."/>
            <person name="Dillon D."/>
            <person name="Chandos A."/>
            <person name="von Hippel F."/>
            <person name="Guiguen Y."/>
        </authorList>
    </citation>
    <scope>NUCLEOTIDE SEQUENCE</scope>
    <source>
        <strain evidence="1">YG-Jan2019</strain>
    </source>
</reference>
<keyword evidence="2" id="KW-1185">Reference proteome</keyword>
<gene>
    <name evidence="1" type="ORF">DPEC_G00199830</name>
</gene>
<dbReference type="Proteomes" id="UP001157502">
    <property type="component" value="Chromosome 16"/>
</dbReference>
<proteinExistence type="predicted"/>
<evidence type="ECO:0000313" key="2">
    <source>
        <dbReference type="Proteomes" id="UP001157502"/>
    </source>
</evidence>
<accession>A0ACC2G8K9</accession>
<dbReference type="EMBL" id="CM055743">
    <property type="protein sequence ID" value="KAJ7999958.1"/>
    <property type="molecule type" value="Genomic_DNA"/>
</dbReference>
<comment type="caution">
    <text evidence="1">The sequence shown here is derived from an EMBL/GenBank/DDBJ whole genome shotgun (WGS) entry which is preliminary data.</text>
</comment>
<organism evidence="1 2">
    <name type="scientific">Dallia pectoralis</name>
    <name type="common">Alaska blackfish</name>
    <dbReference type="NCBI Taxonomy" id="75939"/>
    <lineage>
        <taxon>Eukaryota</taxon>
        <taxon>Metazoa</taxon>
        <taxon>Chordata</taxon>
        <taxon>Craniata</taxon>
        <taxon>Vertebrata</taxon>
        <taxon>Euteleostomi</taxon>
        <taxon>Actinopterygii</taxon>
        <taxon>Neopterygii</taxon>
        <taxon>Teleostei</taxon>
        <taxon>Protacanthopterygii</taxon>
        <taxon>Esociformes</taxon>
        <taxon>Umbridae</taxon>
        <taxon>Dallia</taxon>
    </lineage>
</organism>
<sequence>MFRARVDVKLRSRPPGSKRSPCESVYISPYAGYYAGMRGPGDGSRYCRVLVHQGYEERQMINISRHHPSTPVPDFLGRTGKAHSHHMKLLWAEEKEMTLDTQQRGCLTTDLFTQICPVIPLLS</sequence>
<name>A0ACC2G8K9_DALPE</name>